<name>A0ABS1EPJ6_9CLOT</name>
<dbReference type="RefSeq" id="WP_200269387.1">
    <property type="nucleotide sequence ID" value="NZ_JAENHN010000037.1"/>
</dbReference>
<evidence type="ECO:0000313" key="1">
    <source>
        <dbReference type="EMBL" id="MBK1811306.1"/>
    </source>
</evidence>
<dbReference type="Gene3D" id="3.40.50.300">
    <property type="entry name" value="P-loop containing nucleotide triphosphate hydrolases"/>
    <property type="match status" value="1"/>
</dbReference>
<dbReference type="SUPFAM" id="SSF53795">
    <property type="entry name" value="PEP carboxykinase-like"/>
    <property type="match status" value="1"/>
</dbReference>
<dbReference type="EMBL" id="JAENHN010000037">
    <property type="protein sequence ID" value="MBK1811306.1"/>
    <property type="molecule type" value="Genomic_DNA"/>
</dbReference>
<proteinExistence type="predicted"/>
<comment type="caution">
    <text evidence="1">The sequence shown here is derived from an EMBL/GenBank/DDBJ whole genome shotgun (WGS) entry which is preliminary data.</text>
</comment>
<protein>
    <submittedName>
        <fullName evidence="1">Uncharacterized protein</fullName>
    </submittedName>
</protein>
<reference evidence="2" key="1">
    <citation type="submission" date="2021-01" db="EMBL/GenBank/DDBJ databases">
        <title>Genome public.</title>
        <authorList>
            <person name="Liu C."/>
            <person name="Sun Q."/>
        </authorList>
    </citation>
    <scope>NUCLEOTIDE SEQUENCE [LARGE SCALE GENOMIC DNA]</scope>
    <source>
        <strain evidence="2">YIM B02505</strain>
    </source>
</reference>
<evidence type="ECO:0000313" key="2">
    <source>
        <dbReference type="Proteomes" id="UP000596739"/>
    </source>
</evidence>
<gene>
    <name evidence="1" type="ORF">JHL18_11780</name>
</gene>
<sequence length="286" mass="33162">MRILRYRFCNILFEFNTDIDKIAQYMDTLFGKHADVSMDAASVRVIIDGQCNEGFITLSSAFHTTKKAMIQEQNETYYAILNVETINAPDSLYYHFAAPLLKYSLKKRGFLYLHSAGARINGKGCLFLGHRNAGKSTLSLLNLLHGGDFLSDDLVYIREQYAHTIYRPIHIDPDMARNLGVGDRVSKEDRYLKDEVEVNYYQEEYHQGQILREMKVEQIIYLQLSDCEDLRYQHILNSTKKENMLLEYIGEEVAHTFMNLLELPHSTLVWSKSATYDFSLITRLIT</sequence>
<dbReference type="Proteomes" id="UP000596739">
    <property type="component" value="Unassembled WGS sequence"/>
</dbReference>
<keyword evidence="2" id="KW-1185">Reference proteome</keyword>
<organism evidence="1 2">
    <name type="scientific">Clostridium yunnanense</name>
    <dbReference type="NCBI Taxonomy" id="2800325"/>
    <lineage>
        <taxon>Bacteria</taxon>
        <taxon>Bacillati</taxon>
        <taxon>Bacillota</taxon>
        <taxon>Clostridia</taxon>
        <taxon>Eubacteriales</taxon>
        <taxon>Clostridiaceae</taxon>
        <taxon>Clostridium</taxon>
    </lineage>
</organism>
<accession>A0ABS1EPJ6</accession>
<dbReference type="InterPro" id="IPR027417">
    <property type="entry name" value="P-loop_NTPase"/>
</dbReference>